<dbReference type="EMBL" id="DXBE01000030">
    <property type="protein sequence ID" value="HIZ69001.1"/>
    <property type="molecule type" value="Genomic_DNA"/>
</dbReference>
<protein>
    <submittedName>
        <fullName evidence="7">VWA domain-containing protein</fullName>
    </submittedName>
</protein>
<dbReference type="PANTHER" id="PTHR22550:SF5">
    <property type="entry name" value="LEUCINE ZIPPER PROTEIN 4"/>
    <property type="match status" value="1"/>
</dbReference>
<feature type="transmembrane region" description="Helical" evidence="5">
    <location>
        <begin position="6"/>
        <end position="26"/>
    </location>
</feature>
<feature type="transmembrane region" description="Helical" evidence="5">
    <location>
        <begin position="306"/>
        <end position="326"/>
    </location>
</feature>
<dbReference type="Gene3D" id="3.40.50.410">
    <property type="entry name" value="von Willebrand factor, type A domain"/>
    <property type="match status" value="1"/>
</dbReference>
<evidence type="ECO:0000256" key="4">
    <source>
        <dbReference type="ARBA" id="ARBA00023136"/>
    </source>
</evidence>
<evidence type="ECO:0000313" key="8">
    <source>
        <dbReference type="Proteomes" id="UP000824055"/>
    </source>
</evidence>
<dbReference type="AlphaFoldDB" id="A0A9D2FYF9"/>
<dbReference type="SUPFAM" id="SSF53300">
    <property type="entry name" value="vWA-like"/>
    <property type="match status" value="1"/>
</dbReference>
<dbReference type="InterPro" id="IPR002035">
    <property type="entry name" value="VWF_A"/>
</dbReference>
<keyword evidence="1" id="KW-1003">Cell membrane</keyword>
<evidence type="ECO:0000256" key="3">
    <source>
        <dbReference type="ARBA" id="ARBA00022989"/>
    </source>
</evidence>
<sequence length="340" mass="38023">MLRLEDPIYLWLLLIIPVLVLVRFVGWRRRKMKFRKLGDPQLIKELMPDISCYRPTLKFVLQLVAIALLIVVLARPQMGTKTTHDKRKGIEAIIALDISNSMLAQDVAPSRLDKSKLLIENLVDKFTNDKIGLIVFAGEAYVQLPITSDYVSAKMFLQDITPGLIQTQGTDIAGAIELATQSFTQADKVGKAIIVITDGENHEGGAQEAAEAARKKGINVYMLGVGNTKGAPIPMEDGSYLQDNTGHTVMTFLNEDMCKEIAQAGKGSYIHVDNTSDAEELLNEDLERLQRGETDTVIYSEYNEQFQAFALLAILVLIIEACILEIKNPILRKYHFFKRQ</sequence>
<proteinExistence type="predicted"/>
<dbReference type="SMART" id="SM00327">
    <property type="entry name" value="VWA"/>
    <property type="match status" value="1"/>
</dbReference>
<comment type="caution">
    <text evidence="7">The sequence shown here is derived from an EMBL/GenBank/DDBJ whole genome shotgun (WGS) entry which is preliminary data.</text>
</comment>
<dbReference type="InterPro" id="IPR024163">
    <property type="entry name" value="Aerotolerance_reg_N"/>
</dbReference>
<reference evidence="7" key="1">
    <citation type="journal article" date="2021" name="PeerJ">
        <title>Extensive microbial diversity within the chicken gut microbiome revealed by metagenomics and culture.</title>
        <authorList>
            <person name="Gilroy R."/>
            <person name="Ravi A."/>
            <person name="Getino M."/>
            <person name="Pursley I."/>
            <person name="Horton D.L."/>
            <person name="Alikhan N.F."/>
            <person name="Baker D."/>
            <person name="Gharbi K."/>
            <person name="Hall N."/>
            <person name="Watson M."/>
            <person name="Adriaenssens E.M."/>
            <person name="Foster-Nyarko E."/>
            <person name="Jarju S."/>
            <person name="Secka A."/>
            <person name="Antonio M."/>
            <person name="Oren A."/>
            <person name="Chaudhuri R.R."/>
            <person name="La Ragione R."/>
            <person name="Hildebrand F."/>
            <person name="Pallen M.J."/>
        </authorList>
    </citation>
    <scope>NUCLEOTIDE SEQUENCE</scope>
    <source>
        <strain evidence="7">ChiHecec3B27-8219</strain>
    </source>
</reference>
<dbReference type="InterPro" id="IPR050768">
    <property type="entry name" value="UPF0353/GerABKA_families"/>
</dbReference>
<feature type="transmembrane region" description="Helical" evidence="5">
    <location>
        <begin position="56"/>
        <end position="74"/>
    </location>
</feature>
<keyword evidence="3 5" id="KW-1133">Transmembrane helix</keyword>
<accession>A0A9D2FYF9</accession>
<keyword evidence="2 5" id="KW-0812">Transmembrane</keyword>
<evidence type="ECO:0000256" key="1">
    <source>
        <dbReference type="ARBA" id="ARBA00022475"/>
    </source>
</evidence>
<reference evidence="7" key="2">
    <citation type="submission" date="2021-04" db="EMBL/GenBank/DDBJ databases">
        <authorList>
            <person name="Gilroy R."/>
        </authorList>
    </citation>
    <scope>NUCLEOTIDE SEQUENCE</scope>
    <source>
        <strain evidence="7">ChiHecec3B27-8219</strain>
    </source>
</reference>
<dbReference type="InterPro" id="IPR036465">
    <property type="entry name" value="vWFA_dom_sf"/>
</dbReference>
<dbReference type="PANTHER" id="PTHR22550">
    <property type="entry name" value="SPORE GERMINATION PROTEIN"/>
    <property type="match status" value="1"/>
</dbReference>
<evidence type="ECO:0000256" key="2">
    <source>
        <dbReference type="ARBA" id="ARBA00022692"/>
    </source>
</evidence>
<evidence type="ECO:0000256" key="5">
    <source>
        <dbReference type="SAM" id="Phobius"/>
    </source>
</evidence>
<organism evidence="7 8">
    <name type="scientific">Candidatus Prevotella avicola</name>
    <dbReference type="NCBI Taxonomy" id="2838738"/>
    <lineage>
        <taxon>Bacteria</taxon>
        <taxon>Pseudomonadati</taxon>
        <taxon>Bacteroidota</taxon>
        <taxon>Bacteroidia</taxon>
        <taxon>Bacteroidales</taxon>
        <taxon>Prevotellaceae</taxon>
        <taxon>Prevotella</taxon>
    </lineage>
</organism>
<dbReference type="Pfam" id="PF07584">
    <property type="entry name" value="BatA"/>
    <property type="match status" value="1"/>
</dbReference>
<dbReference type="PROSITE" id="PS50234">
    <property type="entry name" value="VWFA"/>
    <property type="match status" value="1"/>
</dbReference>
<gene>
    <name evidence="7" type="ORF">H9966_03815</name>
</gene>
<name>A0A9D2FYF9_9BACT</name>
<keyword evidence="4 5" id="KW-0472">Membrane</keyword>
<evidence type="ECO:0000259" key="6">
    <source>
        <dbReference type="PROSITE" id="PS50234"/>
    </source>
</evidence>
<evidence type="ECO:0000313" key="7">
    <source>
        <dbReference type="EMBL" id="HIZ69001.1"/>
    </source>
</evidence>
<feature type="domain" description="VWFA" evidence="6">
    <location>
        <begin position="91"/>
        <end position="289"/>
    </location>
</feature>
<dbReference type="Pfam" id="PF00092">
    <property type="entry name" value="VWA"/>
    <property type="match status" value="1"/>
</dbReference>
<dbReference type="Proteomes" id="UP000824055">
    <property type="component" value="Unassembled WGS sequence"/>
</dbReference>